<evidence type="ECO:0000259" key="2">
    <source>
        <dbReference type="SMART" id="SM00327"/>
    </source>
</evidence>
<dbReference type="InterPro" id="IPR002035">
    <property type="entry name" value="VWF_A"/>
</dbReference>
<dbReference type="SUPFAM" id="SSF53300">
    <property type="entry name" value="vWA-like"/>
    <property type="match status" value="1"/>
</dbReference>
<feature type="region of interest" description="Disordered" evidence="1">
    <location>
        <begin position="197"/>
        <end position="282"/>
    </location>
</feature>
<gene>
    <name evidence="3" type="ORF">IIE05_13015</name>
</gene>
<dbReference type="Proteomes" id="UP000618926">
    <property type="component" value="Unassembled WGS sequence"/>
</dbReference>
<dbReference type="PANTHER" id="PTHR41248">
    <property type="entry name" value="NORD PROTEIN"/>
    <property type="match status" value="1"/>
</dbReference>
<reference evidence="3 4" key="1">
    <citation type="submission" date="2020-10" db="EMBL/GenBank/DDBJ databases">
        <title>Investigation of anaerobic biodegradation of phenanthrene by a sulfate-dependent Geobacter anodireducens strain PheS2.</title>
        <authorList>
            <person name="Zhang Z."/>
        </authorList>
    </citation>
    <scope>NUCLEOTIDE SEQUENCE [LARGE SCALE GENOMIC DNA]</scope>
    <source>
        <strain evidence="3 4">PheS2</strain>
    </source>
</reference>
<sequence>MKTRPLALIAKVLGRKYDVTVTIAGQVACTSGKEITIPVVSGPHAEALAHGYIDHEAAHVRYTDFSVRLTNDFAGDLLNILEDVRIEQAIGLEYPGCIANLRELTRLLVEQEGVFRPDPSHPSQSILAWIMAVIYMAVLGHDSLRQTRDSAEPLVRQALGRNFDQALLLLDRAGTLTSTREAAALRDELMKLIRDSAHQQPKNGQPRPSQSQSGSHGDQNDGTGSDNSRQQNETGSNGVQQAQNGDKQQNSSQPAGSGQDKSSGHSSQGQSGISDSPSLESARQALAEALSGKNVGSYGNVGEKLAELLCQNSTESSFNGTAASAPRLPTAQPLNQTAGYDDLSALRVHTAALRARLQGLVQASKQKRSTPVSVGHRLDSRVLTRLRICDTRVFTRKEEKRAVNTAVCMLLDSSGSMGNTTILNKMGIASRACFVAAEALYSIPGVRTAIATFKGHDNHVFPMVVFGEKPDHSRFNISGSGGTRLGHALWWAWGELCLRRETRKICIAFSDGDTGDGPVTQAAIKRMRESGIEVIGIGIQDNSIKQYLPDNHRIIKNLDQFTPALLELLREKLVA</sequence>
<dbReference type="Pfam" id="PF00092">
    <property type="entry name" value="VWA"/>
    <property type="match status" value="1"/>
</dbReference>
<evidence type="ECO:0000313" key="4">
    <source>
        <dbReference type="Proteomes" id="UP000618926"/>
    </source>
</evidence>
<evidence type="ECO:0000313" key="3">
    <source>
        <dbReference type="EMBL" id="MBE2888884.1"/>
    </source>
</evidence>
<organism evidence="3 4">
    <name type="scientific">Geobacter anodireducens</name>
    <dbReference type="NCBI Taxonomy" id="1340425"/>
    <lineage>
        <taxon>Bacteria</taxon>
        <taxon>Pseudomonadati</taxon>
        <taxon>Thermodesulfobacteriota</taxon>
        <taxon>Desulfuromonadia</taxon>
        <taxon>Geobacterales</taxon>
        <taxon>Geobacteraceae</taxon>
        <taxon>Geobacter</taxon>
    </lineage>
</organism>
<dbReference type="InterPro" id="IPR036465">
    <property type="entry name" value="vWFA_dom_sf"/>
</dbReference>
<dbReference type="EMBL" id="JADBFD010000018">
    <property type="protein sequence ID" value="MBE2888884.1"/>
    <property type="molecule type" value="Genomic_DNA"/>
</dbReference>
<feature type="compositionally biased region" description="Low complexity" evidence="1">
    <location>
        <begin position="256"/>
        <end position="278"/>
    </location>
</feature>
<dbReference type="InterPro" id="IPR006538">
    <property type="entry name" value="CobT"/>
</dbReference>
<comment type="caution">
    <text evidence="3">The sequence shown here is derived from an EMBL/GenBank/DDBJ whole genome shotgun (WGS) entry which is preliminary data.</text>
</comment>
<proteinExistence type="predicted"/>
<name>A0ABR9NX96_9BACT</name>
<dbReference type="SMART" id="SM00327">
    <property type="entry name" value="VWA"/>
    <property type="match status" value="1"/>
</dbReference>
<evidence type="ECO:0000256" key="1">
    <source>
        <dbReference type="SAM" id="MobiDB-lite"/>
    </source>
</evidence>
<protein>
    <submittedName>
        <fullName evidence="3">VWA domain-containing protein</fullName>
    </submittedName>
</protein>
<feature type="compositionally biased region" description="Polar residues" evidence="1">
    <location>
        <begin position="216"/>
        <end position="255"/>
    </location>
</feature>
<dbReference type="PANTHER" id="PTHR41248:SF1">
    <property type="entry name" value="NORD PROTEIN"/>
    <property type="match status" value="1"/>
</dbReference>
<dbReference type="Gene3D" id="3.40.50.410">
    <property type="entry name" value="von Willebrand factor, type A domain"/>
    <property type="match status" value="1"/>
</dbReference>
<dbReference type="RefSeq" id="WP_192905730.1">
    <property type="nucleotide sequence ID" value="NZ_JADBFD010000018.1"/>
</dbReference>
<dbReference type="Pfam" id="PF06213">
    <property type="entry name" value="CobT"/>
    <property type="match status" value="1"/>
</dbReference>
<feature type="domain" description="VWFA" evidence="2">
    <location>
        <begin position="404"/>
        <end position="574"/>
    </location>
</feature>
<accession>A0ABR9NX96</accession>
<dbReference type="InterPro" id="IPR051928">
    <property type="entry name" value="NorD/CobT"/>
</dbReference>
<feature type="compositionally biased region" description="Low complexity" evidence="1">
    <location>
        <begin position="204"/>
        <end position="215"/>
    </location>
</feature>
<keyword evidence="4" id="KW-1185">Reference proteome</keyword>